<evidence type="ECO:0000313" key="7">
    <source>
        <dbReference type="EMBL" id="MBA9076325.1"/>
    </source>
</evidence>
<evidence type="ECO:0000313" key="8">
    <source>
        <dbReference type="Proteomes" id="UP000563094"/>
    </source>
</evidence>
<proteinExistence type="predicted"/>
<dbReference type="CDD" id="cd05379">
    <property type="entry name" value="CAP_bacterial"/>
    <property type="match status" value="1"/>
</dbReference>
<protein>
    <submittedName>
        <fullName evidence="7">Uncharacterized protein YkwD</fullName>
    </submittedName>
</protein>
<dbReference type="GO" id="GO:0016020">
    <property type="term" value="C:membrane"/>
    <property type="evidence" value="ECO:0007669"/>
    <property type="project" value="UniProtKB-SubCell"/>
</dbReference>
<comment type="subcellular location">
    <subcellularLocation>
        <location evidence="1">Membrane</location>
        <topology evidence="1">Multi-pass membrane protein</topology>
    </subcellularLocation>
</comment>
<feature type="domain" description="SCP" evidence="6">
    <location>
        <begin position="201"/>
        <end position="316"/>
    </location>
</feature>
<evidence type="ECO:0000256" key="5">
    <source>
        <dbReference type="SAM" id="Phobius"/>
    </source>
</evidence>
<organism evidence="7 8">
    <name type="scientific">Rufibacter quisquiliarum</name>
    <dbReference type="NCBI Taxonomy" id="1549639"/>
    <lineage>
        <taxon>Bacteria</taxon>
        <taxon>Pseudomonadati</taxon>
        <taxon>Bacteroidota</taxon>
        <taxon>Cytophagia</taxon>
        <taxon>Cytophagales</taxon>
        <taxon>Hymenobacteraceae</taxon>
        <taxon>Rufibacter</taxon>
    </lineage>
</organism>
<keyword evidence="4 5" id="KW-0472">Membrane</keyword>
<dbReference type="GO" id="GO:0009403">
    <property type="term" value="P:toxin biosynthetic process"/>
    <property type="evidence" value="ECO:0007669"/>
    <property type="project" value="InterPro"/>
</dbReference>
<comment type="caution">
    <text evidence="7">The sequence shown here is derived from an EMBL/GenBank/DDBJ whole genome shotgun (WGS) entry which is preliminary data.</text>
</comment>
<feature type="transmembrane region" description="Helical" evidence="5">
    <location>
        <begin position="102"/>
        <end position="126"/>
    </location>
</feature>
<evidence type="ECO:0000256" key="3">
    <source>
        <dbReference type="ARBA" id="ARBA00022989"/>
    </source>
</evidence>
<dbReference type="PANTHER" id="PTHR31157">
    <property type="entry name" value="SCP DOMAIN-CONTAINING PROTEIN"/>
    <property type="match status" value="1"/>
</dbReference>
<keyword evidence="2 5" id="KW-0812">Transmembrane</keyword>
<accession>A0A839GL64</accession>
<gene>
    <name evidence="7" type="ORF">FHS90_001029</name>
</gene>
<dbReference type="InterPro" id="IPR035940">
    <property type="entry name" value="CAP_sf"/>
</dbReference>
<evidence type="ECO:0000256" key="4">
    <source>
        <dbReference type="ARBA" id="ARBA00023136"/>
    </source>
</evidence>
<keyword evidence="8" id="KW-1185">Reference proteome</keyword>
<dbReference type="InterPro" id="IPR003825">
    <property type="entry name" value="Colicin-V_CvpA"/>
</dbReference>
<dbReference type="InterPro" id="IPR014044">
    <property type="entry name" value="CAP_dom"/>
</dbReference>
<dbReference type="Gene3D" id="3.40.33.10">
    <property type="entry name" value="CAP"/>
    <property type="match status" value="1"/>
</dbReference>
<feature type="transmembrane region" description="Helical" evidence="5">
    <location>
        <begin position="6"/>
        <end position="24"/>
    </location>
</feature>
<dbReference type="Pfam" id="PF02674">
    <property type="entry name" value="Colicin_V"/>
    <property type="match status" value="1"/>
</dbReference>
<dbReference type="RefSeq" id="WP_182512158.1">
    <property type="nucleotide sequence ID" value="NZ_JACJIQ010000003.1"/>
</dbReference>
<reference evidence="7 8" key="1">
    <citation type="submission" date="2020-08" db="EMBL/GenBank/DDBJ databases">
        <title>Genomic Encyclopedia of Type Strains, Phase IV (KMG-IV): sequencing the most valuable type-strain genomes for metagenomic binning, comparative biology and taxonomic classification.</title>
        <authorList>
            <person name="Goeker M."/>
        </authorList>
    </citation>
    <scope>NUCLEOTIDE SEQUENCE [LARGE SCALE GENOMIC DNA]</scope>
    <source>
        <strain evidence="7 8">DSM 29854</strain>
    </source>
</reference>
<dbReference type="SUPFAM" id="SSF55797">
    <property type="entry name" value="PR-1-like"/>
    <property type="match status" value="1"/>
</dbReference>
<feature type="transmembrane region" description="Helical" evidence="5">
    <location>
        <begin position="61"/>
        <end position="90"/>
    </location>
</feature>
<dbReference type="PANTHER" id="PTHR31157:SF1">
    <property type="entry name" value="SCP DOMAIN-CONTAINING PROTEIN"/>
    <property type="match status" value="1"/>
</dbReference>
<dbReference type="Pfam" id="PF00188">
    <property type="entry name" value="CAP"/>
    <property type="match status" value="1"/>
</dbReference>
<dbReference type="AlphaFoldDB" id="A0A839GL64"/>
<evidence type="ECO:0000259" key="6">
    <source>
        <dbReference type="Pfam" id="PF00188"/>
    </source>
</evidence>
<sequence length="318" mass="35198">MNYIDLLLAFIILSSLFTGWYRGFVYGVLDLVRWVGSLLIGLRFYPTMAQWLGKLVDWSQIWLLPLSFFIVAVLASVLIQSLGNLLLAQLPPSVHRNKGNRVLGLLPGFLSGVVTAAIMAVLLMAFPFSGGIIDEVRESAIANKLATYTERAESALAPVFDKAIDRTMNKLTVEPGSSESIELPYKVAKSTPDPELEAQMLELINEERAAEGLAPLVADTALRRVARLHSTDMFRRGYFSHYTPEGLSPFDRIREHRVPFVVAGENLALAPSLEVAHEGLMNSPGHRANILRKQFGRVGIGVMKGGIHQLMITQNFRN</sequence>
<evidence type="ECO:0000256" key="1">
    <source>
        <dbReference type="ARBA" id="ARBA00004141"/>
    </source>
</evidence>
<keyword evidence="3 5" id="KW-1133">Transmembrane helix</keyword>
<dbReference type="Proteomes" id="UP000563094">
    <property type="component" value="Unassembled WGS sequence"/>
</dbReference>
<dbReference type="EMBL" id="JACJIQ010000003">
    <property type="protein sequence ID" value="MBA9076325.1"/>
    <property type="molecule type" value="Genomic_DNA"/>
</dbReference>
<evidence type="ECO:0000256" key="2">
    <source>
        <dbReference type="ARBA" id="ARBA00022692"/>
    </source>
</evidence>
<name>A0A839GL64_9BACT</name>